<evidence type="ECO:0000256" key="2">
    <source>
        <dbReference type="ARBA" id="ARBA00022737"/>
    </source>
</evidence>
<sequence length="327" mass="35753">MSSQRGFPLLSLPNELIVAVAQQLTEITDLHSLMLTNNRLSTLLPTVLHMHAANSTLSLAALYWAISTGNKAMTTFLLQKSTQVLTIRTPSHTILHRTPHPCPTKTLSLILVHGGAIQVEEEATGRTPQHFACKYARPNLLSRVLAFGAAVEATDHEGWTPLHVSVISRREDQACTRVLLAHGADLSARERTRLQRTPLHFATKSVRVEELREFLDQAAAGRGDVEVDVVDGNGQTPLHWAAGMGRAGAVEVLLKRGANVGARDGRGMTAMHLVARGPYVSRLRGKFEAVAWLLIRRGADGTIRDRSGNRVVDVLEGRRRPAVPDLE</sequence>
<name>A0A292PTM4_9PEZI</name>
<gene>
    <name evidence="5" type="ORF">GSTUAT00006110001</name>
</gene>
<dbReference type="AlphaFoldDB" id="A0A292PTM4"/>
<dbReference type="PANTHER" id="PTHR24161">
    <property type="entry name" value="ANK_REP_REGION DOMAIN-CONTAINING PROTEIN-RELATED"/>
    <property type="match status" value="1"/>
</dbReference>
<dbReference type="PROSITE" id="PS50088">
    <property type="entry name" value="ANK_REPEAT"/>
    <property type="match status" value="3"/>
</dbReference>
<evidence type="ECO:0000256" key="3">
    <source>
        <dbReference type="ARBA" id="ARBA00023043"/>
    </source>
</evidence>
<evidence type="ECO:0000313" key="6">
    <source>
        <dbReference type="Proteomes" id="UP001412239"/>
    </source>
</evidence>
<dbReference type="PANTHER" id="PTHR24161:SF85">
    <property type="entry name" value="PALMITOYLTRANSFERASE HIP14"/>
    <property type="match status" value="1"/>
</dbReference>
<dbReference type="PROSITE" id="PS50297">
    <property type="entry name" value="ANK_REP_REGION"/>
    <property type="match status" value="2"/>
</dbReference>
<evidence type="ECO:0000256" key="1">
    <source>
        <dbReference type="ARBA" id="ARBA00012210"/>
    </source>
</evidence>
<dbReference type="GO" id="GO:0019706">
    <property type="term" value="F:protein-cysteine S-palmitoyltransferase activity"/>
    <property type="evidence" value="ECO:0007669"/>
    <property type="project" value="UniProtKB-EC"/>
</dbReference>
<keyword evidence="3 4" id="KW-0040">ANK repeat</keyword>
<dbReference type="EC" id="2.3.1.225" evidence="1"/>
<dbReference type="EMBL" id="LN891069">
    <property type="protein sequence ID" value="CUS09820.1"/>
    <property type="molecule type" value="Genomic_DNA"/>
</dbReference>
<accession>A0A292PTM4</accession>
<protein>
    <recommendedName>
        <fullName evidence="1">protein S-acyltransferase</fullName>
        <ecNumber evidence="1">2.3.1.225</ecNumber>
    </recommendedName>
</protein>
<feature type="repeat" description="ANK" evidence="4">
    <location>
        <begin position="233"/>
        <end position="265"/>
    </location>
</feature>
<reference evidence="5" key="1">
    <citation type="submission" date="2015-10" db="EMBL/GenBank/DDBJ databases">
        <authorList>
            <person name="Regsiter A."/>
            <person name="william w."/>
        </authorList>
    </citation>
    <scope>NUCLEOTIDE SEQUENCE</scope>
    <source>
        <strain evidence="5">Montdore</strain>
    </source>
</reference>
<feature type="repeat" description="ANK" evidence="4">
    <location>
        <begin position="124"/>
        <end position="156"/>
    </location>
</feature>
<keyword evidence="6" id="KW-1185">Reference proteome</keyword>
<evidence type="ECO:0000256" key="4">
    <source>
        <dbReference type="PROSITE-ProRule" id="PRU00023"/>
    </source>
</evidence>
<dbReference type="Proteomes" id="UP001412239">
    <property type="component" value="Unassembled WGS sequence"/>
</dbReference>
<organism evidence="5 6">
    <name type="scientific">Tuber aestivum</name>
    <name type="common">summer truffle</name>
    <dbReference type="NCBI Taxonomy" id="59557"/>
    <lineage>
        <taxon>Eukaryota</taxon>
        <taxon>Fungi</taxon>
        <taxon>Dikarya</taxon>
        <taxon>Ascomycota</taxon>
        <taxon>Pezizomycotina</taxon>
        <taxon>Pezizomycetes</taxon>
        <taxon>Pezizales</taxon>
        <taxon>Tuberaceae</taxon>
        <taxon>Tuber</taxon>
    </lineage>
</organism>
<keyword evidence="2" id="KW-0677">Repeat</keyword>
<dbReference type="Pfam" id="PF12796">
    <property type="entry name" value="Ank_2"/>
    <property type="match status" value="2"/>
</dbReference>
<feature type="repeat" description="ANK" evidence="4">
    <location>
        <begin position="157"/>
        <end position="191"/>
    </location>
</feature>
<dbReference type="InterPro" id="IPR036770">
    <property type="entry name" value="Ankyrin_rpt-contain_sf"/>
</dbReference>
<dbReference type="SUPFAM" id="SSF48403">
    <property type="entry name" value="Ankyrin repeat"/>
    <property type="match status" value="1"/>
</dbReference>
<dbReference type="Gene3D" id="1.25.40.20">
    <property type="entry name" value="Ankyrin repeat-containing domain"/>
    <property type="match status" value="1"/>
</dbReference>
<dbReference type="InterPro" id="IPR002110">
    <property type="entry name" value="Ankyrin_rpt"/>
</dbReference>
<proteinExistence type="predicted"/>
<dbReference type="SMART" id="SM00248">
    <property type="entry name" value="ANK"/>
    <property type="match status" value="6"/>
</dbReference>
<evidence type="ECO:0000313" key="5">
    <source>
        <dbReference type="EMBL" id="CUS09820.1"/>
    </source>
</evidence>